<evidence type="ECO:0000313" key="3">
    <source>
        <dbReference type="Proteomes" id="UP000494161"/>
    </source>
</evidence>
<dbReference type="RefSeq" id="WP_175224447.1">
    <property type="nucleotide sequence ID" value="NZ_CADILJ010000068.1"/>
</dbReference>
<sequence length="179" mass="19633">MTITHEQTARNAEIVQRRLAGEATSALALEYQVTPTRIAQLVRRHREKAGEIPARPRTKAPAKRETPAERIRPRLRKVELGLWLCAGGGIERRGETPAAAYDRWLNAAITAHVAAHFAPHVRRGARPERPYSGPVTVVPGTKVAPRAFALSPAMEMVAQRARAAQEPLHSLAGIQERAA</sequence>
<protein>
    <submittedName>
        <fullName evidence="2">Uncharacterized protein</fullName>
    </submittedName>
</protein>
<evidence type="ECO:0000313" key="2">
    <source>
        <dbReference type="EMBL" id="CAB3956097.1"/>
    </source>
</evidence>
<evidence type="ECO:0000256" key="1">
    <source>
        <dbReference type="SAM" id="MobiDB-lite"/>
    </source>
</evidence>
<dbReference type="Proteomes" id="UP000494161">
    <property type="component" value="Unassembled WGS sequence"/>
</dbReference>
<gene>
    <name evidence="2" type="ORF">LMG7053_04899</name>
</gene>
<organism evidence="2 3">
    <name type="scientific">Achromobacter ruhlandii</name>
    <dbReference type="NCBI Taxonomy" id="72557"/>
    <lineage>
        <taxon>Bacteria</taxon>
        <taxon>Pseudomonadati</taxon>
        <taxon>Pseudomonadota</taxon>
        <taxon>Betaproteobacteria</taxon>
        <taxon>Burkholderiales</taxon>
        <taxon>Alcaligenaceae</taxon>
        <taxon>Achromobacter</taxon>
    </lineage>
</organism>
<proteinExistence type="predicted"/>
<name>A0ABM8M154_9BURK</name>
<dbReference type="EMBL" id="CADILJ010000068">
    <property type="protein sequence ID" value="CAB3956097.1"/>
    <property type="molecule type" value="Genomic_DNA"/>
</dbReference>
<reference evidence="2 3" key="1">
    <citation type="submission" date="2020-04" db="EMBL/GenBank/DDBJ databases">
        <authorList>
            <person name="De Canck E."/>
        </authorList>
    </citation>
    <scope>NUCLEOTIDE SEQUENCE [LARGE SCALE GENOMIC DNA]</scope>
    <source>
        <strain evidence="2 3">LMG 7053</strain>
    </source>
</reference>
<feature type="region of interest" description="Disordered" evidence="1">
    <location>
        <begin position="45"/>
        <end position="70"/>
    </location>
</feature>
<keyword evidence="3" id="KW-1185">Reference proteome</keyword>
<accession>A0ABM8M154</accession>
<comment type="caution">
    <text evidence="2">The sequence shown here is derived from an EMBL/GenBank/DDBJ whole genome shotgun (WGS) entry which is preliminary data.</text>
</comment>